<evidence type="ECO:0000256" key="1">
    <source>
        <dbReference type="ARBA" id="ARBA00038305"/>
    </source>
</evidence>
<dbReference type="AlphaFoldDB" id="A0A4Q5LV55"/>
<comment type="similarity">
    <text evidence="1">Belongs to the bacilliredoxin family.</text>
</comment>
<accession>A0A4Q5LV55</accession>
<comment type="caution">
    <text evidence="2">The sequence shown here is derived from an EMBL/GenBank/DDBJ whole genome shotgun (WGS) entry which is preliminary data.</text>
</comment>
<keyword evidence="3" id="KW-1185">Reference proteome</keyword>
<dbReference type="NCBIfam" id="TIGR04191">
    <property type="entry name" value="YphP_YqiW"/>
    <property type="match status" value="1"/>
</dbReference>
<dbReference type="PANTHER" id="PTHR40052:SF2">
    <property type="entry name" value="BACILLIREDOXIN BRXA"/>
    <property type="match status" value="1"/>
</dbReference>
<evidence type="ECO:0000313" key="2">
    <source>
        <dbReference type="EMBL" id="RYU93514.1"/>
    </source>
</evidence>
<name>A0A4Q5LV55_9BACT</name>
<dbReference type="RefSeq" id="WP_130023345.1">
    <property type="nucleotide sequence ID" value="NZ_SEWF01000043.1"/>
</dbReference>
<dbReference type="Proteomes" id="UP000293162">
    <property type="component" value="Unassembled WGS sequence"/>
</dbReference>
<reference evidence="2 3" key="1">
    <citation type="submission" date="2019-02" db="EMBL/GenBank/DDBJ databases">
        <title>Bacterial novel species Emticicia sp. 17J42-9 isolated from soil.</title>
        <authorList>
            <person name="Jung H.-Y."/>
        </authorList>
    </citation>
    <scope>NUCLEOTIDE SEQUENCE [LARGE SCALE GENOMIC DNA]</scope>
    <source>
        <strain evidence="2 3">17J42-9</strain>
    </source>
</reference>
<gene>
    <name evidence="2" type="ORF">EWM59_21650</name>
</gene>
<evidence type="ECO:0000313" key="3">
    <source>
        <dbReference type="Proteomes" id="UP000293162"/>
    </source>
</evidence>
<dbReference type="OrthoDB" id="9793981at2"/>
<sequence length="140" mass="15136">MYPPHLVAPMKAELVNVGFQELLTPSDVDNFIDNQKGTALVVINSVCGCAAGTCRPGVRLALQRAEVKPEHLVTVFAGVDTDATQQLRSYIPFPPSSPAIAIFKDGEIAHFIERHHIEGRSAEMIATHLVAAFDEICAEA</sequence>
<dbReference type="Pfam" id="PF06491">
    <property type="entry name" value="Disulph_isomer"/>
    <property type="match status" value="1"/>
</dbReference>
<proteinExistence type="inferred from homology"/>
<organism evidence="2 3">
    <name type="scientific">Emticicia agri</name>
    <dbReference type="NCBI Taxonomy" id="2492393"/>
    <lineage>
        <taxon>Bacteria</taxon>
        <taxon>Pseudomonadati</taxon>
        <taxon>Bacteroidota</taxon>
        <taxon>Cytophagia</taxon>
        <taxon>Cytophagales</taxon>
        <taxon>Leadbetterellaceae</taxon>
        <taxon>Emticicia</taxon>
    </lineage>
</organism>
<dbReference type="PANTHER" id="PTHR40052">
    <property type="entry name" value="UPF0403 PROTEIN YQIW-RELATED"/>
    <property type="match status" value="1"/>
</dbReference>
<dbReference type="Gene3D" id="3.40.30.10">
    <property type="entry name" value="Glutaredoxin"/>
    <property type="match status" value="1"/>
</dbReference>
<dbReference type="InterPro" id="IPR009474">
    <property type="entry name" value="BrxB/BrxA"/>
</dbReference>
<protein>
    <submittedName>
        <fullName evidence="2">BrxA/BrxB family bacilliredoxin</fullName>
    </submittedName>
</protein>
<dbReference type="EMBL" id="SEWF01000043">
    <property type="protein sequence ID" value="RYU93514.1"/>
    <property type="molecule type" value="Genomic_DNA"/>
</dbReference>